<comment type="caution">
    <text evidence="12">Lacks conserved residue(s) required for the propagation of feature annotation.</text>
</comment>
<dbReference type="FunFam" id="3.30.230.40:FF:000003">
    <property type="entry name" value="Imidazoleglycerol-phosphate dehydratase HisB"/>
    <property type="match status" value="1"/>
</dbReference>
<dbReference type="EC" id="4.2.1.19" evidence="12"/>
<feature type="region of interest" description="Histidinol-phosphatase" evidence="12">
    <location>
        <begin position="1"/>
        <end position="173"/>
    </location>
</feature>
<dbReference type="InterPro" id="IPR020568">
    <property type="entry name" value="Ribosomal_Su5_D2-typ_SF"/>
</dbReference>
<feature type="binding site" evidence="12">
    <location>
        <position position="10"/>
    </location>
    <ligand>
        <name>Mg(2+)</name>
        <dbReference type="ChEBI" id="CHEBI:18420"/>
    </ligand>
</feature>
<dbReference type="NCBIfam" id="NF003937">
    <property type="entry name" value="PRK05446.1"/>
    <property type="match status" value="1"/>
</dbReference>
<dbReference type="Gene3D" id="3.40.50.1000">
    <property type="entry name" value="HAD superfamily/HAD-like"/>
    <property type="match status" value="1"/>
</dbReference>
<dbReference type="PROSITE" id="PS00954">
    <property type="entry name" value="IGP_DEHYDRATASE_1"/>
    <property type="match status" value="1"/>
</dbReference>
<dbReference type="InterPro" id="IPR038494">
    <property type="entry name" value="IGPD_sf"/>
</dbReference>
<gene>
    <name evidence="12" type="primary">hisB</name>
    <name evidence="13" type="ORF">SAMN05444377_101164</name>
</gene>
<feature type="active site" description="Nucleophile" evidence="12">
    <location>
        <position position="8"/>
    </location>
</feature>
<dbReference type="CDD" id="cd07914">
    <property type="entry name" value="IGPD"/>
    <property type="match status" value="1"/>
</dbReference>
<dbReference type="GO" id="GO:0005737">
    <property type="term" value="C:cytoplasm"/>
    <property type="evidence" value="ECO:0007669"/>
    <property type="project" value="UniProtKB-SubCell"/>
</dbReference>
<feature type="region of interest" description="Imidazoleglycerol-phosphate dehydratase" evidence="12">
    <location>
        <begin position="174"/>
        <end position="363"/>
    </location>
</feature>
<dbReference type="InterPro" id="IPR020565">
    <property type="entry name" value="ImidazoleglycerP_deHydtase_CS"/>
</dbReference>
<dbReference type="InterPro" id="IPR006543">
    <property type="entry name" value="Histidinol-phos"/>
</dbReference>
<keyword evidence="14" id="KW-1185">Reference proteome</keyword>
<dbReference type="HAMAP" id="MF_00076">
    <property type="entry name" value="HisB"/>
    <property type="match status" value="1"/>
</dbReference>
<evidence type="ECO:0000313" key="14">
    <source>
        <dbReference type="Proteomes" id="UP000184147"/>
    </source>
</evidence>
<evidence type="ECO:0000256" key="8">
    <source>
        <dbReference type="ARBA" id="ARBA00023102"/>
    </source>
</evidence>
<evidence type="ECO:0000256" key="9">
    <source>
        <dbReference type="ARBA" id="ARBA00023239"/>
    </source>
</evidence>
<keyword evidence="7 12" id="KW-0460">Magnesium</keyword>
<sequence>MKKILFIDRDGTLIQEPPLDFQVDSLEKLEFLPGVFTYLGKIVREMDYELVLVTNQDGLGTASFPEETFWPAQNKMVQAFENEGIRFREICIDRSFPEDNAPTRKPGIGMLKSYLNGTFDLINSWVIGDRLTDVQLAQNLGCQSILLQTESNDAATFTAPNWESIYTYLSQQKRSTLVKRTTKETQIEVELTLEGSGKAEIQTGLRFFDHMLEQIARHGGLDLRISVQGDLDVDEHHTIEDVGIVLGTAIDKALGTKRGIERYGFMLPMDDCIAVTALDFGGRSALNWNAKFKRETIGDMPTEMFDHFFKSFCDGARCNLYVKAKGKNEHHKIESIFKSFARSLKSAVQKNAQNQLPSTKGLL</sequence>
<dbReference type="InterPro" id="IPR006549">
    <property type="entry name" value="HAD-SF_hydro_IIIA"/>
</dbReference>
<dbReference type="NCBIfam" id="TIGR01261">
    <property type="entry name" value="hisB_Nterm"/>
    <property type="match status" value="1"/>
</dbReference>
<dbReference type="NCBIfam" id="TIGR01662">
    <property type="entry name" value="HAD-SF-IIIA"/>
    <property type="match status" value="1"/>
</dbReference>
<dbReference type="Pfam" id="PF00475">
    <property type="entry name" value="IGPD"/>
    <property type="match status" value="1"/>
</dbReference>
<dbReference type="Gene3D" id="3.30.230.40">
    <property type="entry name" value="Imidazole glycerol phosphate dehydratase, domain 1"/>
    <property type="match status" value="2"/>
</dbReference>
<evidence type="ECO:0000256" key="6">
    <source>
        <dbReference type="ARBA" id="ARBA00022801"/>
    </source>
</evidence>
<dbReference type="STRING" id="1124188.SAMN05444377_101164"/>
<evidence type="ECO:0000256" key="10">
    <source>
        <dbReference type="ARBA" id="ARBA00023268"/>
    </source>
</evidence>
<dbReference type="FunFam" id="3.30.230.40:FF:000001">
    <property type="entry name" value="Imidazoleglycerol-phosphate dehydratase HisB"/>
    <property type="match status" value="1"/>
</dbReference>
<dbReference type="GO" id="GO:0004424">
    <property type="term" value="F:imidazoleglycerol-phosphate dehydratase activity"/>
    <property type="evidence" value="ECO:0007669"/>
    <property type="project" value="UniProtKB-UniRule"/>
</dbReference>
<dbReference type="EMBL" id="FQVQ01000001">
    <property type="protein sequence ID" value="SHE76003.1"/>
    <property type="molecule type" value="Genomic_DNA"/>
</dbReference>
<keyword evidence="10 12" id="KW-0511">Multifunctional enzyme</keyword>
<dbReference type="RefSeq" id="WP_073360457.1">
    <property type="nucleotide sequence ID" value="NZ_FQVQ01000001.1"/>
</dbReference>
<keyword evidence="6 12" id="KW-0378">Hydrolase</keyword>
<dbReference type="GO" id="GO:0004401">
    <property type="term" value="F:histidinol-phosphatase activity"/>
    <property type="evidence" value="ECO:0007669"/>
    <property type="project" value="UniProtKB-UniRule"/>
</dbReference>
<dbReference type="PANTHER" id="PTHR23133">
    <property type="entry name" value="IMIDAZOLEGLYCEROL-PHOSPHATE DEHYDRATASE HIS7"/>
    <property type="match status" value="1"/>
</dbReference>
<dbReference type="SUPFAM" id="SSF56784">
    <property type="entry name" value="HAD-like"/>
    <property type="match status" value="1"/>
</dbReference>
<evidence type="ECO:0000256" key="4">
    <source>
        <dbReference type="ARBA" id="ARBA00022605"/>
    </source>
</evidence>
<dbReference type="Proteomes" id="UP000184147">
    <property type="component" value="Unassembled WGS sequence"/>
</dbReference>
<comment type="pathway">
    <text evidence="12">Amino-acid biosynthesis; L-histidine biosynthesis; L-histidine from 5-phospho-alpha-D-ribose 1-diphosphate: step 8/9.</text>
</comment>
<feature type="binding site" evidence="12">
    <location>
        <position position="129"/>
    </location>
    <ligand>
        <name>Mg(2+)</name>
        <dbReference type="ChEBI" id="CHEBI:18420"/>
    </ligand>
</feature>
<keyword evidence="3 12" id="KW-0963">Cytoplasm</keyword>
<comment type="cofactor">
    <cofactor evidence="1 12">
        <name>Mg(2+)</name>
        <dbReference type="ChEBI" id="CHEBI:18420"/>
    </cofactor>
</comment>
<dbReference type="SUPFAM" id="SSF54211">
    <property type="entry name" value="Ribosomal protein S5 domain 2-like"/>
    <property type="match status" value="2"/>
</dbReference>
<dbReference type="NCBIfam" id="TIGR01656">
    <property type="entry name" value="Histidinol-ppas"/>
    <property type="match status" value="1"/>
</dbReference>
<dbReference type="Pfam" id="PF13242">
    <property type="entry name" value="Hydrolase_like"/>
    <property type="match status" value="1"/>
</dbReference>
<dbReference type="InterPro" id="IPR023214">
    <property type="entry name" value="HAD_sf"/>
</dbReference>
<dbReference type="GO" id="GO:0000105">
    <property type="term" value="P:L-histidine biosynthetic process"/>
    <property type="evidence" value="ECO:0007669"/>
    <property type="project" value="UniProtKB-UniRule"/>
</dbReference>
<keyword evidence="9 12" id="KW-0456">Lyase</keyword>
<keyword evidence="4 12" id="KW-0028">Amino-acid biosynthesis</keyword>
<dbReference type="InterPro" id="IPR000807">
    <property type="entry name" value="ImidazoleglycerolP_deHydtase"/>
</dbReference>
<protein>
    <recommendedName>
        <fullName evidence="12">Histidine biosynthesis bifunctional protein HisB</fullName>
    </recommendedName>
    <domain>
        <recommendedName>
            <fullName evidence="12">Histidinol-phosphatase</fullName>
            <ecNumber evidence="12">3.1.3.15</ecNumber>
        </recommendedName>
    </domain>
    <domain>
        <recommendedName>
            <fullName evidence="12">Imidazoleglycerol-phosphate dehydratase</fullName>
            <shortName evidence="12">IGPD</shortName>
            <ecNumber evidence="12">4.2.1.19</ecNumber>
        </recommendedName>
    </domain>
</protein>
<evidence type="ECO:0000256" key="11">
    <source>
        <dbReference type="ARBA" id="ARBA00049158"/>
    </source>
</evidence>
<comment type="subcellular location">
    <subcellularLocation>
        <location evidence="12">Cytoplasm</location>
    </subcellularLocation>
</comment>
<dbReference type="InterPro" id="IPR020566">
    <property type="entry name" value="His_synth_bifunc_HisB"/>
</dbReference>
<comment type="similarity">
    <text evidence="12">In the C-terminal section; belongs to the imidazoleglycerol-phosphate dehydratase family.</text>
</comment>
<dbReference type="PROSITE" id="PS00955">
    <property type="entry name" value="IGP_DEHYDRATASE_2"/>
    <property type="match status" value="1"/>
</dbReference>
<dbReference type="AlphaFoldDB" id="A0A1M4W4G9"/>
<comment type="catalytic activity">
    <reaction evidence="11 12">
        <text>L-histidinol phosphate + H2O = L-histidinol + phosphate</text>
        <dbReference type="Rhea" id="RHEA:14465"/>
        <dbReference type="ChEBI" id="CHEBI:15377"/>
        <dbReference type="ChEBI" id="CHEBI:43474"/>
        <dbReference type="ChEBI" id="CHEBI:57699"/>
        <dbReference type="ChEBI" id="CHEBI:57980"/>
        <dbReference type="EC" id="3.1.3.15"/>
    </reaction>
</comment>
<keyword evidence="8 12" id="KW-0368">Histidine biosynthesis</keyword>
<name>A0A1M4W4G9_9FLAO</name>
<organism evidence="13 14">
    <name type="scientific">Flavobacterium fontis</name>
    <dbReference type="NCBI Taxonomy" id="1124188"/>
    <lineage>
        <taxon>Bacteria</taxon>
        <taxon>Pseudomonadati</taxon>
        <taxon>Bacteroidota</taxon>
        <taxon>Flavobacteriia</taxon>
        <taxon>Flavobacteriales</taxon>
        <taxon>Flavobacteriaceae</taxon>
        <taxon>Flavobacterium</taxon>
    </lineage>
</organism>
<evidence type="ECO:0000256" key="1">
    <source>
        <dbReference type="ARBA" id="ARBA00001946"/>
    </source>
</evidence>
<dbReference type="InterPro" id="IPR005954">
    <property type="entry name" value="HisB_N"/>
</dbReference>
<proteinExistence type="inferred from homology"/>
<feature type="active site" description="Proton donor" evidence="12">
    <location>
        <position position="10"/>
    </location>
</feature>
<comment type="similarity">
    <text evidence="12">In the N-terminal section; belongs to the histidinol-phosphatase family.</text>
</comment>
<evidence type="ECO:0000256" key="5">
    <source>
        <dbReference type="ARBA" id="ARBA00022723"/>
    </source>
</evidence>
<evidence type="ECO:0000256" key="2">
    <source>
        <dbReference type="ARBA" id="ARBA00005047"/>
    </source>
</evidence>
<dbReference type="NCBIfam" id="NF002111">
    <property type="entry name" value="PRK00951.2-1"/>
    <property type="match status" value="1"/>
</dbReference>
<reference evidence="13 14" key="1">
    <citation type="submission" date="2016-11" db="EMBL/GenBank/DDBJ databases">
        <authorList>
            <person name="Jaros S."/>
            <person name="Januszkiewicz K."/>
            <person name="Wedrychowicz H."/>
        </authorList>
    </citation>
    <scope>NUCLEOTIDE SEQUENCE [LARGE SCALE GENOMIC DNA]</scope>
    <source>
        <strain evidence="13 14">DSM 25660</strain>
    </source>
</reference>
<keyword evidence="5 12" id="KW-0479">Metal-binding</keyword>
<dbReference type="EC" id="3.1.3.15" evidence="12"/>
<dbReference type="NCBIfam" id="NF002114">
    <property type="entry name" value="PRK00951.2-4"/>
    <property type="match status" value="1"/>
</dbReference>
<comment type="catalytic activity">
    <reaction evidence="12">
        <text>D-erythro-1-(imidazol-4-yl)glycerol 3-phosphate = 3-(imidazol-4-yl)-2-oxopropyl phosphate + H2O</text>
        <dbReference type="Rhea" id="RHEA:11040"/>
        <dbReference type="ChEBI" id="CHEBI:15377"/>
        <dbReference type="ChEBI" id="CHEBI:57766"/>
        <dbReference type="ChEBI" id="CHEBI:58278"/>
        <dbReference type="EC" id="4.2.1.19"/>
    </reaction>
</comment>
<evidence type="ECO:0000313" key="13">
    <source>
        <dbReference type="EMBL" id="SHE76003.1"/>
    </source>
</evidence>
<evidence type="ECO:0000256" key="3">
    <source>
        <dbReference type="ARBA" id="ARBA00022490"/>
    </source>
</evidence>
<comment type="pathway">
    <text evidence="2 12">Amino-acid biosynthesis; L-histidine biosynthesis; L-histidine from 5-phospho-alpha-D-ribose 1-diphosphate: step 6/9.</text>
</comment>
<dbReference type="PANTHER" id="PTHR23133:SF2">
    <property type="entry name" value="IMIDAZOLEGLYCEROL-PHOSPHATE DEHYDRATASE"/>
    <property type="match status" value="1"/>
</dbReference>
<accession>A0A1M4W4G9</accession>
<evidence type="ECO:0000256" key="7">
    <source>
        <dbReference type="ARBA" id="ARBA00022842"/>
    </source>
</evidence>
<evidence type="ECO:0000256" key="12">
    <source>
        <dbReference type="HAMAP-Rule" id="MF_01022"/>
    </source>
</evidence>
<dbReference type="InterPro" id="IPR036412">
    <property type="entry name" value="HAD-like_sf"/>
</dbReference>
<dbReference type="HAMAP" id="MF_01022">
    <property type="entry name" value="Bifunc_HisB"/>
    <property type="match status" value="1"/>
</dbReference>
<dbReference type="UniPathway" id="UPA00031">
    <property type="reaction ID" value="UER00011"/>
</dbReference>
<dbReference type="OrthoDB" id="9790411at2"/>
<dbReference type="GO" id="GO:0046872">
    <property type="term" value="F:metal ion binding"/>
    <property type="evidence" value="ECO:0007669"/>
    <property type="project" value="UniProtKB-KW"/>
</dbReference>
<feature type="binding site" evidence="12">
    <location>
        <position position="8"/>
    </location>
    <ligand>
        <name>Mg(2+)</name>
        <dbReference type="ChEBI" id="CHEBI:18420"/>
    </ligand>
</feature>